<comment type="catalytic activity">
    <reaction evidence="2">
        <text>Cleavage of hydrophobic, N-terminal signal or leader sequences from secreted and periplasmic proteins.</text>
        <dbReference type="EC" id="3.4.21.89"/>
    </reaction>
</comment>
<keyword evidence="2" id="KW-0645">Protease</keyword>
<keyword evidence="2 5" id="KW-0378">Hydrolase</keyword>
<dbReference type="SUPFAM" id="SSF51306">
    <property type="entry name" value="LexA/Signal peptidase"/>
    <property type="match status" value="1"/>
</dbReference>
<accession>A0A9D1N6A0</accession>
<dbReference type="GO" id="GO:0009003">
    <property type="term" value="F:signal peptidase activity"/>
    <property type="evidence" value="ECO:0007669"/>
    <property type="project" value="UniProtKB-EC"/>
</dbReference>
<evidence type="ECO:0000256" key="1">
    <source>
        <dbReference type="ARBA" id="ARBA00004401"/>
    </source>
</evidence>
<dbReference type="EMBL" id="DVOB01000089">
    <property type="protein sequence ID" value="HIU95880.1"/>
    <property type="molecule type" value="Genomic_DNA"/>
</dbReference>
<sequence>MVRKMVLYLTAALMGMLAAVALSAVFTVTSVTGSGMEPAVKNGEHILINKLAYKSFTSEKPQVGDVVAFGSDVHGEEGEGSVLVRRVAGGPGDKVEIKDDIFYLNDKPYEKHMVEAVHMEPMGEVTLGKDEIFVLSDDRSSSMDSRNEAIGIIDIGECIGKVCFH</sequence>
<dbReference type="Pfam" id="PF10502">
    <property type="entry name" value="Peptidase_S26"/>
    <property type="match status" value="1"/>
</dbReference>
<dbReference type="PANTHER" id="PTHR43390:SF8">
    <property type="entry name" value="SIGNAL PEPTIDASE I"/>
    <property type="match status" value="1"/>
</dbReference>
<name>A0A9D1N6A0_9FIRM</name>
<dbReference type="GO" id="GO:0004252">
    <property type="term" value="F:serine-type endopeptidase activity"/>
    <property type="evidence" value="ECO:0007669"/>
    <property type="project" value="InterPro"/>
</dbReference>
<protein>
    <recommendedName>
        <fullName evidence="2">Signal peptidase I</fullName>
        <ecNumber evidence="2">3.4.21.89</ecNumber>
    </recommendedName>
</protein>
<dbReference type="InterPro" id="IPR000223">
    <property type="entry name" value="Pept_S26A_signal_pept_1"/>
</dbReference>
<dbReference type="NCBIfam" id="TIGR02227">
    <property type="entry name" value="sigpep_I_bact"/>
    <property type="match status" value="1"/>
</dbReference>
<feature type="signal peptide" evidence="3">
    <location>
        <begin position="1"/>
        <end position="23"/>
    </location>
</feature>
<dbReference type="CDD" id="cd06530">
    <property type="entry name" value="S26_SPase_I"/>
    <property type="match status" value="1"/>
</dbReference>
<gene>
    <name evidence="5" type="primary">lepB</name>
    <name evidence="5" type="ORF">IAD25_04120</name>
</gene>
<dbReference type="GO" id="GO:0006465">
    <property type="term" value="P:signal peptide processing"/>
    <property type="evidence" value="ECO:0007669"/>
    <property type="project" value="InterPro"/>
</dbReference>
<dbReference type="GO" id="GO:0005886">
    <property type="term" value="C:plasma membrane"/>
    <property type="evidence" value="ECO:0007669"/>
    <property type="project" value="UniProtKB-SubCell"/>
</dbReference>
<organism evidence="5 6">
    <name type="scientific">Candidatus Allocopromorpha excrementipullorum</name>
    <dbReference type="NCBI Taxonomy" id="2840743"/>
    <lineage>
        <taxon>Bacteria</taxon>
        <taxon>Bacillati</taxon>
        <taxon>Bacillota</taxon>
        <taxon>Clostridia</taxon>
        <taxon>Eubacteriales</taxon>
        <taxon>Eubacteriaceae</taxon>
        <taxon>Eubacteriaceae incertae sedis</taxon>
        <taxon>Candidatus Allocopromorpha</taxon>
    </lineage>
</organism>
<reference evidence="5" key="1">
    <citation type="submission" date="2020-10" db="EMBL/GenBank/DDBJ databases">
        <authorList>
            <person name="Gilroy R."/>
        </authorList>
    </citation>
    <scope>NUCLEOTIDE SEQUENCE</scope>
    <source>
        <strain evidence="5">ChiSjej4B22-8349</strain>
    </source>
</reference>
<comment type="similarity">
    <text evidence="2">Belongs to the peptidase S26 family.</text>
</comment>
<evidence type="ECO:0000256" key="3">
    <source>
        <dbReference type="SAM" id="SignalP"/>
    </source>
</evidence>
<feature type="domain" description="Peptidase S26" evidence="4">
    <location>
        <begin position="10"/>
        <end position="163"/>
    </location>
</feature>
<evidence type="ECO:0000313" key="5">
    <source>
        <dbReference type="EMBL" id="HIU95880.1"/>
    </source>
</evidence>
<feature type="chain" id="PRO_5038613181" description="Signal peptidase I" evidence="3">
    <location>
        <begin position="24"/>
        <end position="165"/>
    </location>
</feature>
<keyword evidence="3" id="KW-0732">Signal</keyword>
<dbReference type="Gene3D" id="2.10.109.10">
    <property type="entry name" value="Umud Fragment, subunit A"/>
    <property type="match status" value="1"/>
</dbReference>
<evidence type="ECO:0000259" key="4">
    <source>
        <dbReference type="Pfam" id="PF10502"/>
    </source>
</evidence>
<dbReference type="Proteomes" id="UP000824130">
    <property type="component" value="Unassembled WGS sequence"/>
</dbReference>
<reference evidence="5" key="2">
    <citation type="journal article" date="2021" name="PeerJ">
        <title>Extensive microbial diversity within the chicken gut microbiome revealed by metagenomics and culture.</title>
        <authorList>
            <person name="Gilroy R."/>
            <person name="Ravi A."/>
            <person name="Getino M."/>
            <person name="Pursley I."/>
            <person name="Horton D.L."/>
            <person name="Alikhan N.F."/>
            <person name="Baker D."/>
            <person name="Gharbi K."/>
            <person name="Hall N."/>
            <person name="Watson M."/>
            <person name="Adriaenssens E.M."/>
            <person name="Foster-Nyarko E."/>
            <person name="Jarju S."/>
            <person name="Secka A."/>
            <person name="Antonio M."/>
            <person name="Oren A."/>
            <person name="Chaudhuri R.R."/>
            <person name="La Ragione R."/>
            <person name="Hildebrand F."/>
            <person name="Pallen M.J."/>
        </authorList>
    </citation>
    <scope>NUCLEOTIDE SEQUENCE</scope>
    <source>
        <strain evidence="5">ChiSjej4B22-8349</strain>
    </source>
</reference>
<evidence type="ECO:0000313" key="6">
    <source>
        <dbReference type="Proteomes" id="UP000824130"/>
    </source>
</evidence>
<dbReference type="EC" id="3.4.21.89" evidence="2"/>
<evidence type="ECO:0000256" key="2">
    <source>
        <dbReference type="RuleBase" id="RU362042"/>
    </source>
</evidence>
<dbReference type="AlphaFoldDB" id="A0A9D1N6A0"/>
<comment type="caution">
    <text evidence="5">The sequence shown here is derived from an EMBL/GenBank/DDBJ whole genome shotgun (WGS) entry which is preliminary data.</text>
</comment>
<dbReference type="PRINTS" id="PR00727">
    <property type="entry name" value="LEADERPTASE"/>
</dbReference>
<dbReference type="InterPro" id="IPR019533">
    <property type="entry name" value="Peptidase_S26"/>
</dbReference>
<comment type="subcellular location">
    <subcellularLocation>
        <location evidence="1">Cell membrane</location>
        <topology evidence="1">Single-pass type II membrane protein</topology>
    </subcellularLocation>
    <subcellularLocation>
        <location evidence="2">Membrane</location>
        <topology evidence="2">Single-pass type II membrane protein</topology>
    </subcellularLocation>
</comment>
<proteinExistence type="inferred from homology"/>
<dbReference type="InterPro" id="IPR036286">
    <property type="entry name" value="LexA/Signal_pep-like_sf"/>
</dbReference>
<dbReference type="PANTHER" id="PTHR43390">
    <property type="entry name" value="SIGNAL PEPTIDASE I"/>
    <property type="match status" value="1"/>
</dbReference>